<dbReference type="EMBL" id="HBUE01022140">
    <property type="protein sequence ID" value="CAG6453068.1"/>
    <property type="molecule type" value="Transcribed_RNA"/>
</dbReference>
<feature type="compositionally biased region" description="Low complexity" evidence="1">
    <location>
        <begin position="87"/>
        <end position="101"/>
    </location>
</feature>
<dbReference type="AlphaFoldDB" id="A0A8D8A9W3"/>
<sequence>MVLPPSSIRLPALLPRLPFLPPAVYTVTLLSIRMLLSLRMLCCWSFSEMKLTFRSRVSILSSSLQSRSSRSLLFIASISMSGLEQQPSRSFPTSSSSSSSTGCCWWPLVSI</sequence>
<evidence type="ECO:0000256" key="1">
    <source>
        <dbReference type="SAM" id="MobiDB-lite"/>
    </source>
</evidence>
<organism evidence="2">
    <name type="scientific">Culex pipiens</name>
    <name type="common">House mosquito</name>
    <dbReference type="NCBI Taxonomy" id="7175"/>
    <lineage>
        <taxon>Eukaryota</taxon>
        <taxon>Metazoa</taxon>
        <taxon>Ecdysozoa</taxon>
        <taxon>Arthropoda</taxon>
        <taxon>Hexapoda</taxon>
        <taxon>Insecta</taxon>
        <taxon>Pterygota</taxon>
        <taxon>Neoptera</taxon>
        <taxon>Endopterygota</taxon>
        <taxon>Diptera</taxon>
        <taxon>Nematocera</taxon>
        <taxon>Culicoidea</taxon>
        <taxon>Culicidae</taxon>
        <taxon>Culicinae</taxon>
        <taxon>Culicini</taxon>
        <taxon>Culex</taxon>
        <taxon>Culex</taxon>
    </lineage>
</organism>
<feature type="region of interest" description="Disordered" evidence="1">
    <location>
        <begin position="81"/>
        <end position="102"/>
    </location>
</feature>
<protein>
    <submittedName>
        <fullName evidence="2">(northern house mosquito) hypothetical protein</fullName>
    </submittedName>
</protein>
<proteinExistence type="predicted"/>
<reference evidence="2" key="1">
    <citation type="submission" date="2021-05" db="EMBL/GenBank/DDBJ databases">
        <authorList>
            <person name="Alioto T."/>
            <person name="Alioto T."/>
            <person name="Gomez Garrido J."/>
        </authorList>
    </citation>
    <scope>NUCLEOTIDE SEQUENCE</scope>
</reference>
<name>A0A8D8A9W3_CULPI</name>
<evidence type="ECO:0000313" key="2">
    <source>
        <dbReference type="EMBL" id="CAG6453068.1"/>
    </source>
</evidence>
<accession>A0A8D8A9W3</accession>